<evidence type="ECO:0000313" key="2">
    <source>
        <dbReference type="Proteomes" id="UP001365128"/>
    </source>
</evidence>
<sequence length="199" mass="22360">MEVEKSGDWKGIEGDHDAHGAFFNRMGAEQSDGPTGGRRDDDDNDNKLLTAVLLSTPGTCSTTTTFLRLVTTCPPDIAPSIRPFTYFTPSGPHQTRFRHQERHANALSLEPPRLEALPGTSLQAQVVGPTNVCLTRRCSLTACNGERLWSSSSSSSSCCFFHHHHHHHHHRHLTTTRRRRLLQNKTTASLKHFHLHWET</sequence>
<evidence type="ECO:0000313" key="1">
    <source>
        <dbReference type="EMBL" id="KAK7541422.1"/>
    </source>
</evidence>
<dbReference type="Proteomes" id="UP001365128">
    <property type="component" value="Unassembled WGS sequence"/>
</dbReference>
<dbReference type="EMBL" id="JBBPDW010000025">
    <property type="protein sequence ID" value="KAK7541422.1"/>
    <property type="molecule type" value="Genomic_DNA"/>
</dbReference>
<proteinExistence type="predicted"/>
<gene>
    <name evidence="1" type="ORF">IWX46DRAFT_189091</name>
</gene>
<comment type="caution">
    <text evidence="1">The sequence shown here is derived from an EMBL/GenBank/DDBJ whole genome shotgun (WGS) entry which is preliminary data.</text>
</comment>
<keyword evidence="2" id="KW-1185">Reference proteome</keyword>
<accession>A0ABR1M4Z9</accession>
<protein>
    <submittedName>
        <fullName evidence="1">Uncharacterized protein</fullName>
    </submittedName>
</protein>
<reference evidence="1 2" key="1">
    <citation type="submission" date="2024-04" db="EMBL/GenBank/DDBJ databases">
        <title>Phyllosticta paracitricarpa is synonymous to the EU quarantine fungus P. citricarpa based on phylogenomic analyses.</title>
        <authorList>
            <consortium name="Lawrence Berkeley National Laboratory"/>
            <person name="Van Ingen-Buijs V.A."/>
            <person name="Van Westerhoven A.C."/>
            <person name="Haridas S."/>
            <person name="Skiadas P."/>
            <person name="Martin F."/>
            <person name="Groenewald J.Z."/>
            <person name="Crous P.W."/>
            <person name="Seidl M.F."/>
        </authorList>
    </citation>
    <scope>NUCLEOTIDE SEQUENCE [LARGE SCALE GENOMIC DNA]</scope>
    <source>
        <strain evidence="1 2">CBS 122670</strain>
    </source>
</reference>
<organism evidence="1 2">
    <name type="scientific">Phyllosticta citricarpa</name>
    <dbReference type="NCBI Taxonomy" id="55181"/>
    <lineage>
        <taxon>Eukaryota</taxon>
        <taxon>Fungi</taxon>
        <taxon>Dikarya</taxon>
        <taxon>Ascomycota</taxon>
        <taxon>Pezizomycotina</taxon>
        <taxon>Dothideomycetes</taxon>
        <taxon>Dothideomycetes incertae sedis</taxon>
        <taxon>Botryosphaeriales</taxon>
        <taxon>Phyllostictaceae</taxon>
        <taxon>Phyllosticta</taxon>
    </lineage>
</organism>
<name>A0ABR1M4Z9_9PEZI</name>